<evidence type="ECO:0000256" key="1">
    <source>
        <dbReference type="SAM" id="MobiDB-lite"/>
    </source>
</evidence>
<feature type="region of interest" description="Disordered" evidence="1">
    <location>
        <begin position="319"/>
        <end position="355"/>
    </location>
</feature>
<keyword evidence="2" id="KW-0472">Membrane</keyword>
<evidence type="ECO:0000256" key="2">
    <source>
        <dbReference type="SAM" id="Phobius"/>
    </source>
</evidence>
<accession>A0A9P5XVB8</accession>
<dbReference type="OrthoDB" id="3038990at2759"/>
<evidence type="ECO:0008006" key="5">
    <source>
        <dbReference type="Google" id="ProtNLM"/>
    </source>
</evidence>
<feature type="transmembrane region" description="Helical" evidence="2">
    <location>
        <begin position="179"/>
        <end position="198"/>
    </location>
</feature>
<feature type="transmembrane region" description="Helical" evidence="2">
    <location>
        <begin position="233"/>
        <end position="250"/>
    </location>
</feature>
<organism evidence="3 4">
    <name type="scientific">Collybia nuda</name>
    <dbReference type="NCBI Taxonomy" id="64659"/>
    <lineage>
        <taxon>Eukaryota</taxon>
        <taxon>Fungi</taxon>
        <taxon>Dikarya</taxon>
        <taxon>Basidiomycota</taxon>
        <taxon>Agaricomycotina</taxon>
        <taxon>Agaricomycetes</taxon>
        <taxon>Agaricomycetidae</taxon>
        <taxon>Agaricales</taxon>
        <taxon>Tricholomatineae</taxon>
        <taxon>Clitocybaceae</taxon>
        <taxon>Collybia</taxon>
    </lineage>
</organism>
<feature type="transmembrane region" description="Helical" evidence="2">
    <location>
        <begin position="132"/>
        <end position="159"/>
    </location>
</feature>
<dbReference type="Proteomes" id="UP000807353">
    <property type="component" value="Unassembled WGS sequence"/>
</dbReference>
<dbReference type="AlphaFoldDB" id="A0A9P5XVB8"/>
<reference evidence="3" key="1">
    <citation type="submission" date="2020-11" db="EMBL/GenBank/DDBJ databases">
        <authorList>
            <consortium name="DOE Joint Genome Institute"/>
            <person name="Ahrendt S."/>
            <person name="Riley R."/>
            <person name="Andreopoulos W."/>
            <person name="Labutti K."/>
            <person name="Pangilinan J."/>
            <person name="Ruiz-Duenas F.J."/>
            <person name="Barrasa J.M."/>
            <person name="Sanchez-Garcia M."/>
            <person name="Camarero S."/>
            <person name="Miyauchi S."/>
            <person name="Serrano A."/>
            <person name="Linde D."/>
            <person name="Babiker R."/>
            <person name="Drula E."/>
            <person name="Ayuso-Fernandez I."/>
            <person name="Pacheco R."/>
            <person name="Padilla G."/>
            <person name="Ferreira P."/>
            <person name="Barriuso J."/>
            <person name="Kellner H."/>
            <person name="Castanera R."/>
            <person name="Alfaro M."/>
            <person name="Ramirez L."/>
            <person name="Pisabarro A.G."/>
            <person name="Kuo A."/>
            <person name="Tritt A."/>
            <person name="Lipzen A."/>
            <person name="He G."/>
            <person name="Yan M."/>
            <person name="Ng V."/>
            <person name="Cullen D."/>
            <person name="Martin F."/>
            <person name="Rosso M.-N."/>
            <person name="Henrissat B."/>
            <person name="Hibbett D."/>
            <person name="Martinez A.T."/>
            <person name="Grigoriev I.V."/>
        </authorList>
    </citation>
    <scope>NUCLEOTIDE SEQUENCE</scope>
    <source>
        <strain evidence="3">CBS 247.69</strain>
    </source>
</reference>
<feature type="transmembrane region" description="Helical" evidence="2">
    <location>
        <begin position="100"/>
        <end position="120"/>
    </location>
</feature>
<keyword evidence="4" id="KW-1185">Reference proteome</keyword>
<dbReference type="EMBL" id="MU150369">
    <property type="protein sequence ID" value="KAF9457485.1"/>
    <property type="molecule type" value="Genomic_DNA"/>
</dbReference>
<feature type="transmembrane region" description="Helical" evidence="2">
    <location>
        <begin position="32"/>
        <end position="49"/>
    </location>
</feature>
<proteinExistence type="predicted"/>
<gene>
    <name evidence="3" type="ORF">BDZ94DRAFT_1227768</name>
</gene>
<protein>
    <recommendedName>
        <fullName evidence="5">Transmembrane protein</fullName>
    </recommendedName>
</protein>
<comment type="caution">
    <text evidence="3">The sequence shown here is derived from an EMBL/GenBank/DDBJ whole genome shotgun (WGS) entry which is preliminary data.</text>
</comment>
<keyword evidence="2" id="KW-1133">Transmembrane helix</keyword>
<feature type="compositionally biased region" description="Polar residues" evidence="1">
    <location>
        <begin position="327"/>
        <end position="341"/>
    </location>
</feature>
<evidence type="ECO:0000313" key="4">
    <source>
        <dbReference type="Proteomes" id="UP000807353"/>
    </source>
</evidence>
<keyword evidence="2" id="KW-0812">Transmembrane</keyword>
<evidence type="ECO:0000313" key="3">
    <source>
        <dbReference type="EMBL" id="KAF9457485.1"/>
    </source>
</evidence>
<sequence>MAESSNIDPSQLPNPFTPMAFLPPELAYQKTMTTYVLVGMLGVLVWDILTHLGEDYKLLTRYRINIPTLIYHLSRWSSLLYSVSSVIFETAQVENCEVFSKVTCAVYHPAVSATALLFFFRVRALYDGNKYITAVFLVMWLAVLGASLTVVMSLTGVHIGNTKYCTFAGFKPYGSSSNIVIGVFDTCVFVAISWRLLANAPPASHLGRTSKVGLFGKYLPQFSRALLQDGQNYYMVAMVCNLLVLIMTYVQGIPTVYRTIFLVPSVGLTNIMACRVFRKTKLGHGGESGAAGTLSTMFRPSRHTNPIFVTTLDRSTMHSIGGEDPHTSSISGTEIPSNGNSAEKLPNISRGFSAV</sequence>
<name>A0A9P5XVB8_9AGAR</name>